<keyword evidence="3" id="KW-1185">Reference proteome</keyword>
<dbReference type="GO" id="GO:0004672">
    <property type="term" value="F:protein kinase activity"/>
    <property type="evidence" value="ECO:0007669"/>
    <property type="project" value="TreeGrafter"/>
</dbReference>
<feature type="compositionally biased region" description="Basic and acidic residues" evidence="1">
    <location>
        <begin position="1650"/>
        <end position="1671"/>
    </location>
</feature>
<name>W7A2L3_9APIC</name>
<feature type="compositionally biased region" description="Basic residues" evidence="1">
    <location>
        <begin position="1865"/>
        <end position="1880"/>
    </location>
</feature>
<evidence type="ECO:0000313" key="2">
    <source>
        <dbReference type="EMBL" id="EUD65578.1"/>
    </source>
</evidence>
<feature type="compositionally biased region" description="Basic and acidic residues" evidence="1">
    <location>
        <begin position="808"/>
        <end position="824"/>
    </location>
</feature>
<dbReference type="PANTHER" id="PTHR14030:SF4">
    <property type="entry name" value="BUB1 KINASE, ISOFORM A-RELATED"/>
    <property type="match status" value="1"/>
</dbReference>
<feature type="compositionally biased region" description="Polar residues" evidence="1">
    <location>
        <begin position="953"/>
        <end position="965"/>
    </location>
</feature>
<dbReference type="InterPro" id="IPR015661">
    <property type="entry name" value="Bub1/Mad3"/>
</dbReference>
<dbReference type="Proteomes" id="UP000030640">
    <property type="component" value="Unassembled WGS sequence"/>
</dbReference>
<feature type="compositionally biased region" description="Basic residues" evidence="1">
    <location>
        <begin position="1511"/>
        <end position="1528"/>
    </location>
</feature>
<dbReference type="GO" id="GO:0051754">
    <property type="term" value="P:meiotic sister chromatid cohesion, centromeric"/>
    <property type="evidence" value="ECO:0007669"/>
    <property type="project" value="TreeGrafter"/>
</dbReference>
<feature type="region of interest" description="Disordered" evidence="1">
    <location>
        <begin position="2129"/>
        <end position="2148"/>
    </location>
</feature>
<feature type="compositionally biased region" description="Basic and acidic residues" evidence="1">
    <location>
        <begin position="2163"/>
        <end position="2175"/>
    </location>
</feature>
<evidence type="ECO:0000313" key="3">
    <source>
        <dbReference type="Proteomes" id="UP000030640"/>
    </source>
</evidence>
<feature type="region of interest" description="Disordered" evidence="1">
    <location>
        <begin position="1650"/>
        <end position="1735"/>
    </location>
</feature>
<dbReference type="RefSeq" id="XP_008817891.1">
    <property type="nucleotide sequence ID" value="XM_008819669.1"/>
</dbReference>
<organism evidence="2 3">
    <name type="scientific">Plasmodium inui San Antonio 1</name>
    <dbReference type="NCBI Taxonomy" id="1237626"/>
    <lineage>
        <taxon>Eukaryota</taxon>
        <taxon>Sar</taxon>
        <taxon>Alveolata</taxon>
        <taxon>Apicomplexa</taxon>
        <taxon>Aconoidasida</taxon>
        <taxon>Haemosporida</taxon>
        <taxon>Plasmodiidae</taxon>
        <taxon>Plasmodium</taxon>
        <taxon>Plasmodium (Plasmodium)</taxon>
    </lineage>
</organism>
<feature type="compositionally biased region" description="Polar residues" evidence="1">
    <location>
        <begin position="1952"/>
        <end position="1962"/>
    </location>
</feature>
<proteinExistence type="predicted"/>
<evidence type="ECO:0000256" key="1">
    <source>
        <dbReference type="SAM" id="MobiDB-lite"/>
    </source>
</evidence>
<feature type="compositionally biased region" description="Polar residues" evidence="1">
    <location>
        <begin position="562"/>
        <end position="571"/>
    </location>
</feature>
<dbReference type="GO" id="GO:0000776">
    <property type="term" value="C:kinetochore"/>
    <property type="evidence" value="ECO:0007669"/>
    <property type="project" value="UniProtKB-ARBA"/>
</dbReference>
<feature type="compositionally biased region" description="Basic residues" evidence="1">
    <location>
        <begin position="1030"/>
        <end position="1040"/>
    </location>
</feature>
<protein>
    <recommendedName>
        <fullName evidence="4">Protein kinase domain-containing protein</fullName>
    </recommendedName>
</protein>
<accession>W7A2L3</accession>
<dbReference type="VEuPathDB" id="PlasmoDB:C922_04084"/>
<dbReference type="GO" id="GO:0007094">
    <property type="term" value="P:mitotic spindle assembly checkpoint signaling"/>
    <property type="evidence" value="ECO:0007669"/>
    <property type="project" value="InterPro"/>
</dbReference>
<feature type="region of interest" description="Disordered" evidence="1">
    <location>
        <begin position="1485"/>
        <end position="1575"/>
    </location>
</feature>
<feature type="compositionally biased region" description="Basic and acidic residues" evidence="1">
    <location>
        <begin position="1113"/>
        <end position="1126"/>
    </location>
</feature>
<dbReference type="SUPFAM" id="SSF56112">
    <property type="entry name" value="Protein kinase-like (PK-like)"/>
    <property type="match status" value="1"/>
</dbReference>
<dbReference type="GeneID" id="20039358"/>
<feature type="region of interest" description="Disordered" evidence="1">
    <location>
        <begin position="791"/>
        <end position="1142"/>
    </location>
</feature>
<evidence type="ECO:0008006" key="4">
    <source>
        <dbReference type="Google" id="ProtNLM"/>
    </source>
</evidence>
<feature type="compositionally biased region" description="Acidic residues" evidence="1">
    <location>
        <begin position="798"/>
        <end position="807"/>
    </location>
</feature>
<feature type="compositionally biased region" description="Acidic residues" evidence="1">
    <location>
        <begin position="1897"/>
        <end position="1906"/>
    </location>
</feature>
<feature type="region of interest" description="Disordered" evidence="1">
    <location>
        <begin position="2269"/>
        <end position="2291"/>
    </location>
</feature>
<feature type="compositionally biased region" description="Basic residues" evidence="1">
    <location>
        <begin position="971"/>
        <end position="992"/>
    </location>
</feature>
<sequence>MFQKDIQESYIKNCFKNIYIVKRHHADGNVEEKKSCVLYKNIDEFVRVLIQIRKYDKEFKKINVGKHGSDVAATLQEYLDFYVGQFGHKFHSFILEYKNSQVKDDVKNHYIIKKLTKSDIEKVANNSYARVMFMYDSVKYLIYYIKKRIAKIREINESFVKLLMSYLRISLNPLDLIAHVYLSGYRGVSSPDQSKKKNLPNGISQIGPTSAWKKMSPIKDHPVVDSPPKDHFFCNELCQFVCAYGEYIIKHTISSSYVELLSRHEIIKSKLSIYESAKRHIRNHIMKKICSHSHFKNCNLSAQFDHDTIFNAHEEALIKFQKIFKRFTQVGSGYKNVSMSHRDFSYIYELVLAVYLVKKCLFHLNENIDTVLQVALYTLYSSAKVTIIYLYFNLPKHMAHYFLNVYLLFFKSKKKNSEDQSQGKKIAHIMNRMRRTYRNVLQYVVKREKGCSEGEECTQEGIPTGETPYEVTPLGGKIKMSERKRYRKILNLLYFQMDSYGKKLANQKSKREVNKFVALHMNGSVIQLKYNYEVLLREKKKCKKKTLPEVSPTKTVKGRQSMIHQNGTVSSPKKRANFVHPDKIEYMKRYAPLYRTKCRSNAKGGKNADRNRSVYIQTNTVNYSMHNRVIYNYRDGDTYARKEKKSENEREVTFYKENRNSEKNIIGKLFHCVLKNLRKGNQFVPSNTREISTVNSFDDYAERNQNERNDYEDSHLSVPSEEISKVDGSISCPVRTILNEHEKGGETPDSCYLSRNGSIQSQGKVECQLLSQRRLDKSKYEIYSVQTVSSKEIQEGGEVTEEVGSEDGDTHPKEVDNTVKRQDDEIAYSYFDPSVGKTNSNVEKSSQERRDKHRKKREANEEVQNGEISPPEKIQNEIEKNAYEKKAGEPPRHGSKTEGHTEEDTSDKESPEKGKQSDDSPGTCSPENITHADLQLKKENKRRTQGKYKMYFSNESATIDVSSDDYNPYRTTKRKGQRRRRKAPARGKRNTSRKTSEKTENKEKSDERTKGKEKERKSRKRKTEQAPKTHTGKTKKRKRSQVTDEEAVKTKKGKSNHLCSYPSVKSDHSKSNEVVEQEEKSCNIETVARKESRERKTKTATEEHAIATNGEHYPGEHKRGCKKESQMSEAKPPTTDDTSIPGSARKLIFNVSLDVSEGGEECTPCKYEFGEKANWGSNGPKGKTPICVDLEGSDNGDIRDDHDNCDVLLLSEHNPLRNKLNESRSVAHVHGKKDKTDEQADKRLDEPLRINTEMPQFDMPFMSTREVYINERVCDIVKDTEERLKLIVIHLFSYYIIGGIFLINPYNSAQKERYRNFTSIEENINDIEYIKIFKYSSHQLIVGTIRKNTKVSLLGGGGSKRVMTILNRQGKGLNGATYKCTINNTLHVCKIQQRLYLAKKEIFFSYILKTRKMLKHRKYSGERKGTIVPRGWNGTEMRSEYSRQESGLRGMSRSGEVFFEVYAKGNLYIFPDEMHYNVHKVEDNSEKDARGAGGQLKGARTRGNRGGSGAGKRRGKRGVKRRGIRGAKHNAEGRSEGQREAQREGQSEDKGEHNSERRSQGQREKHSSEKGTSLLIMGTHKHVTSLNELINTFIRKGHQAINEELVLFIVYHLIVALLQLHVLDVLHGDVKIDNILVAKDQELLLQMERTKENITREPPRTCKREMKEESKRKRRPHREGNSGSSVRGGRSRNNSGTRSVRGGSSRSSSGIRSIRGGRSRSNSGTRSIRGGSNRSSSNPFVCEYMLNVKGGSNPNSFLRNKFPLNVLLIDIGRGIDVKNFRNYLFYGEKNCDCYNFLSDSIFTYHIDFIGIAQVASCLLYYKHLGSTKYKYDGSIMDQNYATINNLNLTYMTHNNNFTKNSSAPVRRKRRHPRNDKRKSRCKEIESFIKVKERAYTEDEEKQDEGCTDQSASLEGGKHTGKSSRRAANSSHRTENTPHRAANSPHPVGRLQRSLNYAGNKQSESNKRTRRAARRSTAAESTHFIDYSKNIPMDDRDRKKIDGYIDEMKKNNENYYIEREEESKIKNFSVKLLSTRKRYIEFWEIFFHLLLNFCNVYELSSVNYNTKDMGTNFEKANLFHHKVMNKTENYYFDFCKNNWEEVPQGDQQNKGTHMKEKLNGLLKNNDNLHTRRGKAVCSNGDSHKDSVVMDSNHTDEAKDEMGKLCHHDNTSTDDRSNSCSMQNRRCDDEKEALEEQQKKQTNEEPHKDNTHQVDKTNAEREITKGAVLDKKNQQTNGDQPKSNSKYFFIKNSISNLKNIKKKMHKVKHKIERDKLEASHNKGKNDSSNFSGKEENVRLKRKMIFFENEQNRQKCRKLNDQKYYAKECRANDTRRLTRYVNKLMKKKAIFVLMFLKRAIEKIFDDDRSRQEILLSEIKNAAAFF</sequence>
<dbReference type="OrthoDB" id="248495at2759"/>
<feature type="compositionally biased region" description="Basic and acidic residues" evidence="1">
    <location>
        <begin position="874"/>
        <end position="918"/>
    </location>
</feature>
<feature type="compositionally biased region" description="Basic and acidic residues" evidence="1">
    <location>
        <begin position="1065"/>
        <end position="1105"/>
    </location>
</feature>
<feature type="compositionally biased region" description="Basic and acidic residues" evidence="1">
    <location>
        <begin position="2269"/>
        <end position="2283"/>
    </location>
</feature>
<feature type="compositionally biased region" description="Low complexity" evidence="1">
    <location>
        <begin position="1681"/>
        <end position="1735"/>
    </location>
</feature>
<feature type="compositionally biased region" description="Polar residues" evidence="1">
    <location>
        <begin position="919"/>
        <end position="928"/>
    </location>
</feature>
<feature type="region of interest" description="Disordered" evidence="1">
    <location>
        <begin position="1895"/>
        <end position="1980"/>
    </location>
</feature>
<dbReference type="EMBL" id="KI965478">
    <property type="protein sequence ID" value="EUD65578.1"/>
    <property type="molecule type" value="Genomic_DNA"/>
</dbReference>
<feature type="region of interest" description="Disordered" evidence="1">
    <location>
        <begin position="1855"/>
        <end position="1882"/>
    </location>
</feature>
<reference evidence="2 3" key="1">
    <citation type="submission" date="2013-02" db="EMBL/GenBank/DDBJ databases">
        <title>The Genome Sequence of Plasmodium inui San Antonio 1.</title>
        <authorList>
            <consortium name="The Broad Institute Genome Sequencing Platform"/>
            <consortium name="The Broad Institute Genome Sequencing Center for Infectious Disease"/>
            <person name="Neafsey D."/>
            <person name="Cheeseman I."/>
            <person name="Volkman S."/>
            <person name="Adams J."/>
            <person name="Walker B."/>
            <person name="Young S.K."/>
            <person name="Zeng Q."/>
            <person name="Gargeya S."/>
            <person name="Fitzgerald M."/>
            <person name="Haas B."/>
            <person name="Abouelleil A."/>
            <person name="Alvarado L."/>
            <person name="Arachchi H.M."/>
            <person name="Berlin A.M."/>
            <person name="Chapman S.B."/>
            <person name="Dewar J."/>
            <person name="Goldberg J."/>
            <person name="Griggs A."/>
            <person name="Gujja S."/>
            <person name="Hansen M."/>
            <person name="Howarth C."/>
            <person name="Imamovic A."/>
            <person name="Larimer J."/>
            <person name="McCowan C."/>
            <person name="Murphy C."/>
            <person name="Neiman D."/>
            <person name="Pearson M."/>
            <person name="Priest M."/>
            <person name="Roberts A."/>
            <person name="Saif S."/>
            <person name="Shea T."/>
            <person name="Sisk P."/>
            <person name="Sykes S."/>
            <person name="Wortman J."/>
            <person name="Nusbaum C."/>
            <person name="Birren B."/>
        </authorList>
    </citation>
    <scope>NUCLEOTIDE SEQUENCE [LARGE SCALE GENOMIC DNA]</scope>
    <source>
        <strain evidence="2 3">San Antonio 1</strain>
    </source>
</reference>
<feature type="region of interest" description="Disordered" evidence="1">
    <location>
        <begin position="546"/>
        <end position="575"/>
    </location>
</feature>
<feature type="compositionally biased region" description="Basic and acidic residues" evidence="1">
    <location>
        <begin position="994"/>
        <end position="1016"/>
    </location>
</feature>
<dbReference type="InterPro" id="IPR011009">
    <property type="entry name" value="Kinase-like_dom_sf"/>
</dbReference>
<feature type="compositionally biased region" description="Basic and acidic residues" evidence="1">
    <location>
        <begin position="1529"/>
        <end position="1569"/>
    </location>
</feature>
<gene>
    <name evidence="2" type="ORF">C922_04084</name>
</gene>
<feature type="region of interest" description="Disordered" evidence="1">
    <location>
        <begin position="2163"/>
        <end position="2242"/>
    </location>
</feature>
<dbReference type="GO" id="GO:0032991">
    <property type="term" value="C:protein-containing complex"/>
    <property type="evidence" value="ECO:0007669"/>
    <property type="project" value="UniProtKB-ARBA"/>
</dbReference>
<feature type="compositionally biased region" description="Polar residues" evidence="1">
    <location>
        <begin position="2232"/>
        <end position="2242"/>
    </location>
</feature>
<dbReference type="Gene3D" id="1.10.510.10">
    <property type="entry name" value="Transferase(Phosphotransferase) domain 1"/>
    <property type="match status" value="2"/>
</dbReference>
<dbReference type="PANTHER" id="PTHR14030">
    <property type="entry name" value="MITOTIC CHECKPOINT SERINE/THREONINE-PROTEIN KINASE BUB1"/>
    <property type="match status" value="1"/>
</dbReference>
<feature type="compositionally biased region" description="Basic and acidic residues" evidence="1">
    <location>
        <begin position="2183"/>
        <end position="2231"/>
    </location>
</feature>